<dbReference type="Pfam" id="PF05930">
    <property type="entry name" value="Phage_AlpA"/>
    <property type="match status" value="1"/>
</dbReference>
<dbReference type="SUPFAM" id="SSF46955">
    <property type="entry name" value="Putative DNA-binding domain"/>
    <property type="match status" value="1"/>
</dbReference>
<dbReference type="RefSeq" id="WP_243376160.1">
    <property type="nucleotide sequence ID" value="NZ_JAKZJU020000001.1"/>
</dbReference>
<evidence type="ECO:0000313" key="2">
    <source>
        <dbReference type="Proteomes" id="UP001165481"/>
    </source>
</evidence>
<protein>
    <submittedName>
        <fullName evidence="1">AlpA family phage regulatory protein</fullName>
    </submittedName>
</protein>
<comment type="caution">
    <text evidence="1">The sequence shown here is derived from an EMBL/GenBank/DDBJ whole genome shotgun (WGS) entry which is preliminary data.</text>
</comment>
<sequence length="76" mass="8654">METITIEPEAKEQVRLAARLKDVAAAVGLGRSTIRQYVSEGTFPKPFKVGTATLWYWDDVRKWLNEQAEKSRNTEA</sequence>
<dbReference type="InterPro" id="IPR009061">
    <property type="entry name" value="DNA-bd_dom_put_sf"/>
</dbReference>
<reference evidence="1" key="1">
    <citation type="submission" date="2023-03" db="EMBL/GenBank/DDBJ databases">
        <title>Mesosutterella sp. nov. isolated from porcine feces.</title>
        <authorList>
            <person name="Yu S."/>
        </authorList>
    </citation>
    <scope>NUCLEOTIDE SEQUENCE</scope>
    <source>
        <strain evidence="1">AGMB02718</strain>
    </source>
</reference>
<keyword evidence="2" id="KW-1185">Reference proteome</keyword>
<organism evidence="1 2">
    <name type="scientific">Mesosutterella faecium</name>
    <dbReference type="NCBI Taxonomy" id="2925194"/>
    <lineage>
        <taxon>Bacteria</taxon>
        <taxon>Pseudomonadati</taxon>
        <taxon>Pseudomonadota</taxon>
        <taxon>Betaproteobacteria</taxon>
        <taxon>Burkholderiales</taxon>
        <taxon>Sutterellaceae</taxon>
        <taxon>Mesosutterella</taxon>
    </lineage>
</organism>
<name>A0ABT7IMY6_9BURK</name>
<dbReference type="Proteomes" id="UP001165481">
    <property type="component" value="Unassembled WGS sequence"/>
</dbReference>
<dbReference type="Gene3D" id="1.10.238.160">
    <property type="match status" value="1"/>
</dbReference>
<dbReference type="EMBL" id="JAKZJU020000001">
    <property type="protein sequence ID" value="MDL2059251.1"/>
    <property type="molecule type" value="Genomic_DNA"/>
</dbReference>
<accession>A0ABT7IMY6</accession>
<gene>
    <name evidence="1" type="ORF">MUN46_004800</name>
</gene>
<proteinExistence type="predicted"/>
<dbReference type="InterPro" id="IPR010260">
    <property type="entry name" value="AlpA"/>
</dbReference>
<evidence type="ECO:0000313" key="1">
    <source>
        <dbReference type="EMBL" id="MDL2059251.1"/>
    </source>
</evidence>